<dbReference type="Pfam" id="PF02687">
    <property type="entry name" value="FtsX"/>
    <property type="match status" value="1"/>
</dbReference>
<dbReference type="InterPro" id="IPR050250">
    <property type="entry name" value="Macrolide_Exporter_MacB"/>
</dbReference>
<keyword evidence="5 7" id="KW-0472">Membrane</keyword>
<dbReference type="RefSeq" id="WP_066775562.1">
    <property type="nucleotide sequence ID" value="NZ_BMIP01000002.1"/>
</dbReference>
<name>A0A916YXF5_9SPHN</name>
<comment type="similarity">
    <text evidence="6">Belongs to the ABC-4 integral membrane protein family.</text>
</comment>
<evidence type="ECO:0000256" key="4">
    <source>
        <dbReference type="ARBA" id="ARBA00022989"/>
    </source>
</evidence>
<dbReference type="Pfam" id="PF12704">
    <property type="entry name" value="MacB_PCD"/>
    <property type="match status" value="1"/>
</dbReference>
<dbReference type="AlphaFoldDB" id="A0A916YXF5"/>
<dbReference type="EMBL" id="BMIP01000002">
    <property type="protein sequence ID" value="GGD65851.1"/>
    <property type="molecule type" value="Genomic_DNA"/>
</dbReference>
<dbReference type="PANTHER" id="PTHR30572:SF4">
    <property type="entry name" value="ABC TRANSPORTER PERMEASE YTRF"/>
    <property type="match status" value="1"/>
</dbReference>
<proteinExistence type="inferred from homology"/>
<evidence type="ECO:0000256" key="3">
    <source>
        <dbReference type="ARBA" id="ARBA00022692"/>
    </source>
</evidence>
<keyword evidence="11" id="KW-1185">Reference proteome</keyword>
<comment type="subcellular location">
    <subcellularLocation>
        <location evidence="1">Cell membrane</location>
        <topology evidence="1">Multi-pass membrane protein</topology>
    </subcellularLocation>
</comment>
<evidence type="ECO:0000256" key="2">
    <source>
        <dbReference type="ARBA" id="ARBA00022475"/>
    </source>
</evidence>
<keyword evidence="3 7" id="KW-0812">Transmembrane</keyword>
<dbReference type="InterPro" id="IPR003838">
    <property type="entry name" value="ABC3_permease_C"/>
</dbReference>
<feature type="transmembrane region" description="Helical" evidence="7">
    <location>
        <begin position="408"/>
        <end position="428"/>
    </location>
</feature>
<keyword evidence="2" id="KW-1003">Cell membrane</keyword>
<feature type="transmembrane region" description="Helical" evidence="7">
    <location>
        <begin position="21"/>
        <end position="43"/>
    </location>
</feature>
<evidence type="ECO:0000256" key="1">
    <source>
        <dbReference type="ARBA" id="ARBA00004651"/>
    </source>
</evidence>
<evidence type="ECO:0000259" key="8">
    <source>
        <dbReference type="Pfam" id="PF02687"/>
    </source>
</evidence>
<dbReference type="InterPro" id="IPR025857">
    <property type="entry name" value="MacB_PCD"/>
</dbReference>
<evidence type="ECO:0000256" key="5">
    <source>
        <dbReference type="ARBA" id="ARBA00023136"/>
    </source>
</evidence>
<evidence type="ECO:0000256" key="6">
    <source>
        <dbReference type="ARBA" id="ARBA00038076"/>
    </source>
</evidence>
<dbReference type="GO" id="GO:0022857">
    <property type="term" value="F:transmembrane transporter activity"/>
    <property type="evidence" value="ECO:0007669"/>
    <property type="project" value="TreeGrafter"/>
</dbReference>
<organism evidence="10 11">
    <name type="scientific">Croceicoccus mobilis</name>
    <dbReference type="NCBI Taxonomy" id="1703339"/>
    <lineage>
        <taxon>Bacteria</taxon>
        <taxon>Pseudomonadati</taxon>
        <taxon>Pseudomonadota</taxon>
        <taxon>Alphaproteobacteria</taxon>
        <taxon>Sphingomonadales</taxon>
        <taxon>Erythrobacteraceae</taxon>
        <taxon>Croceicoccus</taxon>
    </lineage>
</organism>
<protein>
    <submittedName>
        <fullName evidence="10">ABC transporter permease</fullName>
    </submittedName>
</protein>
<feature type="domain" description="ABC3 transporter permease C-terminal" evidence="8">
    <location>
        <begin position="325"/>
        <end position="434"/>
    </location>
</feature>
<reference evidence="10" key="1">
    <citation type="journal article" date="2014" name="Int. J. Syst. Evol. Microbiol.">
        <title>Complete genome sequence of Corynebacterium casei LMG S-19264T (=DSM 44701T), isolated from a smear-ripened cheese.</title>
        <authorList>
            <consortium name="US DOE Joint Genome Institute (JGI-PGF)"/>
            <person name="Walter F."/>
            <person name="Albersmeier A."/>
            <person name="Kalinowski J."/>
            <person name="Ruckert C."/>
        </authorList>
    </citation>
    <scope>NUCLEOTIDE SEQUENCE</scope>
    <source>
        <strain evidence="10">CGMCC 1.15360</strain>
    </source>
</reference>
<dbReference type="PANTHER" id="PTHR30572">
    <property type="entry name" value="MEMBRANE COMPONENT OF TRANSPORTER-RELATED"/>
    <property type="match status" value="1"/>
</dbReference>
<feature type="transmembrane region" description="Helical" evidence="7">
    <location>
        <begin position="366"/>
        <end position="388"/>
    </location>
</feature>
<gene>
    <name evidence="10" type="ORF">GCM10010990_14180</name>
</gene>
<sequence length="445" mass="46314">MFQLIPINIWMATRSLARNRLRTFLTMLGIIIGVSAVLTMVALGTGARGSVEGDVRSAGTNLVYVRAGNYTRGGASVGVASGLGAATTLTDADARAIADEIDGITAVSPGLSMRTTVTSGASRSFAQVQGVGPDFADANMWDIDPGRMLADAGNEAVIGRALADDLFGKGFDPTGKNVRVRDADYTIVGVTDDGTEDHDEKLFVPWRAMQSSQNIRHLDFIVIAAEEAGQASRISDEVKALLRQRHGIGAASSSQGYLGAQGSGAGGVDDFTVETQAAKALTKGLYTPAAAFALANLPKLDEVTTAEMADTLDRASDTMTILLASIAGVSLIVGGIGIMNIMLVSVTERTREIGLRVATGARSADIALQFLIESVTLSLVGGLIGLVLGLVTSRIIGWSLEWPVSVPIPAMALALGIAALVGLIFGIYPARRASLLDPIDALRSE</sequence>
<evidence type="ECO:0000259" key="9">
    <source>
        <dbReference type="Pfam" id="PF12704"/>
    </source>
</evidence>
<keyword evidence="4 7" id="KW-1133">Transmembrane helix</keyword>
<accession>A0A916YXF5</accession>
<evidence type="ECO:0000313" key="10">
    <source>
        <dbReference type="EMBL" id="GGD65851.1"/>
    </source>
</evidence>
<feature type="transmembrane region" description="Helical" evidence="7">
    <location>
        <begin position="321"/>
        <end position="346"/>
    </location>
</feature>
<dbReference type="GO" id="GO:0005886">
    <property type="term" value="C:plasma membrane"/>
    <property type="evidence" value="ECO:0007669"/>
    <property type="project" value="UniProtKB-SubCell"/>
</dbReference>
<feature type="domain" description="MacB-like periplasmic core" evidence="9">
    <location>
        <begin position="23"/>
        <end position="240"/>
    </location>
</feature>
<comment type="caution">
    <text evidence="10">The sequence shown here is derived from an EMBL/GenBank/DDBJ whole genome shotgun (WGS) entry which is preliminary data.</text>
</comment>
<evidence type="ECO:0000256" key="7">
    <source>
        <dbReference type="SAM" id="Phobius"/>
    </source>
</evidence>
<reference evidence="10" key="2">
    <citation type="submission" date="2020-09" db="EMBL/GenBank/DDBJ databases">
        <authorList>
            <person name="Sun Q."/>
            <person name="Zhou Y."/>
        </authorList>
    </citation>
    <scope>NUCLEOTIDE SEQUENCE</scope>
    <source>
        <strain evidence="10">CGMCC 1.15360</strain>
    </source>
</reference>
<evidence type="ECO:0000313" key="11">
    <source>
        <dbReference type="Proteomes" id="UP000612349"/>
    </source>
</evidence>
<dbReference type="Proteomes" id="UP000612349">
    <property type="component" value="Unassembled WGS sequence"/>
</dbReference>